<dbReference type="Gene3D" id="2.80.10.50">
    <property type="match status" value="1"/>
</dbReference>
<feature type="compositionally biased region" description="Basic and acidic residues" evidence="4">
    <location>
        <begin position="300"/>
        <end position="310"/>
    </location>
</feature>
<evidence type="ECO:0000256" key="4">
    <source>
        <dbReference type="SAM" id="MobiDB-lite"/>
    </source>
</evidence>
<dbReference type="PANTHER" id="PTHR12928">
    <property type="entry name" value="FRG1 PROTEIN"/>
    <property type="match status" value="1"/>
</dbReference>
<protein>
    <submittedName>
        <fullName evidence="5">Uncharacterized protein</fullName>
    </submittedName>
</protein>
<dbReference type="STRING" id="58919.A0A316Z865"/>
<comment type="similarity">
    <text evidence="2">Belongs to the FRG1 family.</text>
</comment>
<dbReference type="GO" id="GO:0071013">
    <property type="term" value="C:catalytic step 2 spliceosome"/>
    <property type="evidence" value="ECO:0007669"/>
    <property type="project" value="TreeGrafter"/>
</dbReference>
<dbReference type="OrthoDB" id="5539371at2759"/>
<dbReference type="InterPro" id="IPR010414">
    <property type="entry name" value="FRG1"/>
</dbReference>
<sequence>MSSRLVFKGDKAPKKKKKHSSRRHHDDDAGEGSSSGAARSSKRKHADDDASDVDDYGGNEQTWVPVARPTDLAGPTFFFQRFAASTADDGARAPYVLTLNAPLQRVDAQAMRAEASLDPSLDLDGASVDVASIDPAPSSVNQVWVASRMLDTPASAPVYTLRSADSRFVGAAPSGTVTASAEARGPLEQWTVLPAPSGTGVQLRAPSGNLLGLDEVAGGKVVVRADSTDGAGTEWEARVQWKFRHEARLKEISALPMTARERTGKRYAMAEPELDEAKLVHTRQGWGPGKDKLFTLGSSSEDRRALKKSKEEGRLAEELLNRRSKTKSDRYC</sequence>
<feature type="region of interest" description="Disordered" evidence="4">
    <location>
        <begin position="285"/>
        <end position="310"/>
    </location>
</feature>
<dbReference type="GO" id="GO:0051015">
    <property type="term" value="F:actin filament binding"/>
    <property type="evidence" value="ECO:0007669"/>
    <property type="project" value="TreeGrafter"/>
</dbReference>
<evidence type="ECO:0000256" key="1">
    <source>
        <dbReference type="ARBA" id="ARBA00004604"/>
    </source>
</evidence>
<organism evidence="5 6">
    <name type="scientific">Tilletiopsis washingtonensis</name>
    <dbReference type="NCBI Taxonomy" id="58919"/>
    <lineage>
        <taxon>Eukaryota</taxon>
        <taxon>Fungi</taxon>
        <taxon>Dikarya</taxon>
        <taxon>Basidiomycota</taxon>
        <taxon>Ustilaginomycotina</taxon>
        <taxon>Exobasidiomycetes</taxon>
        <taxon>Entylomatales</taxon>
        <taxon>Entylomatales incertae sedis</taxon>
        <taxon>Tilletiopsis</taxon>
    </lineage>
</organism>
<evidence type="ECO:0000256" key="2">
    <source>
        <dbReference type="ARBA" id="ARBA00010878"/>
    </source>
</evidence>
<name>A0A316Z865_9BASI</name>
<dbReference type="CDD" id="cd23339">
    <property type="entry name" value="beta-trefoil_FSCN_fungal_FRG1-like"/>
    <property type="match status" value="1"/>
</dbReference>
<feature type="compositionally biased region" description="Basic residues" evidence="4">
    <location>
        <begin position="13"/>
        <end position="23"/>
    </location>
</feature>
<feature type="region of interest" description="Disordered" evidence="4">
    <location>
        <begin position="1"/>
        <end position="67"/>
    </location>
</feature>
<dbReference type="Pfam" id="PF06229">
    <property type="entry name" value="FRG1"/>
    <property type="match status" value="1"/>
</dbReference>
<keyword evidence="3" id="KW-0539">Nucleus</keyword>
<evidence type="ECO:0000313" key="5">
    <source>
        <dbReference type="EMBL" id="PWN97132.1"/>
    </source>
</evidence>
<dbReference type="AlphaFoldDB" id="A0A316Z865"/>
<dbReference type="PANTHER" id="PTHR12928:SF0">
    <property type="entry name" value="FSHD REGION GENE 1"/>
    <property type="match status" value="1"/>
</dbReference>
<keyword evidence="6" id="KW-1185">Reference proteome</keyword>
<dbReference type="SUPFAM" id="SSF50405">
    <property type="entry name" value="Actin-crosslinking proteins"/>
    <property type="match status" value="1"/>
</dbReference>
<dbReference type="Proteomes" id="UP000245946">
    <property type="component" value="Unassembled WGS sequence"/>
</dbReference>
<dbReference type="RefSeq" id="XP_025597411.1">
    <property type="nucleotide sequence ID" value="XM_025744235.1"/>
</dbReference>
<reference evidence="5 6" key="1">
    <citation type="journal article" date="2018" name="Mol. Biol. Evol.">
        <title>Broad Genomic Sampling Reveals a Smut Pathogenic Ancestry of the Fungal Clade Ustilaginomycotina.</title>
        <authorList>
            <person name="Kijpornyongpan T."/>
            <person name="Mondo S.J."/>
            <person name="Barry K."/>
            <person name="Sandor L."/>
            <person name="Lee J."/>
            <person name="Lipzen A."/>
            <person name="Pangilinan J."/>
            <person name="LaButti K."/>
            <person name="Hainaut M."/>
            <person name="Henrissat B."/>
            <person name="Grigoriev I.V."/>
            <person name="Spatafora J.W."/>
            <person name="Aime M.C."/>
        </authorList>
    </citation>
    <scope>NUCLEOTIDE SEQUENCE [LARGE SCALE GENOMIC DNA]</scope>
    <source>
        <strain evidence="5 6">MCA 4186</strain>
    </source>
</reference>
<comment type="subcellular location">
    <subcellularLocation>
        <location evidence="1">Nucleus</location>
        <location evidence="1">Nucleolus</location>
    </subcellularLocation>
</comment>
<dbReference type="GeneID" id="37271779"/>
<proteinExistence type="inferred from homology"/>
<evidence type="ECO:0000313" key="6">
    <source>
        <dbReference type="Proteomes" id="UP000245946"/>
    </source>
</evidence>
<gene>
    <name evidence="5" type="ORF">FA09DRAFT_339619</name>
</gene>
<dbReference type="InterPro" id="IPR008999">
    <property type="entry name" value="Actin-crosslinking"/>
</dbReference>
<dbReference type="EMBL" id="KZ819296">
    <property type="protein sequence ID" value="PWN97132.1"/>
    <property type="molecule type" value="Genomic_DNA"/>
</dbReference>
<dbReference type="GO" id="GO:0005730">
    <property type="term" value="C:nucleolus"/>
    <property type="evidence" value="ECO:0007669"/>
    <property type="project" value="UniProtKB-SubCell"/>
</dbReference>
<evidence type="ECO:0000256" key="3">
    <source>
        <dbReference type="ARBA" id="ARBA00023242"/>
    </source>
</evidence>
<accession>A0A316Z865</accession>